<dbReference type="HOGENOM" id="CLU_696388_0_0_1"/>
<organism evidence="3 4">
    <name type="scientific">Thermothelomyces thermophilus (strain ATCC 42464 / BCRC 31852 / DSM 1799)</name>
    <name type="common">Sporotrichum thermophile</name>
    <dbReference type="NCBI Taxonomy" id="573729"/>
    <lineage>
        <taxon>Eukaryota</taxon>
        <taxon>Fungi</taxon>
        <taxon>Dikarya</taxon>
        <taxon>Ascomycota</taxon>
        <taxon>Pezizomycotina</taxon>
        <taxon>Sordariomycetes</taxon>
        <taxon>Sordariomycetidae</taxon>
        <taxon>Sordariales</taxon>
        <taxon>Chaetomiaceae</taxon>
        <taxon>Thermothelomyces</taxon>
    </lineage>
</organism>
<feature type="compositionally biased region" description="Basic and acidic residues" evidence="2">
    <location>
        <begin position="274"/>
        <end position="292"/>
    </location>
</feature>
<keyword evidence="1" id="KW-0175">Coiled coil</keyword>
<evidence type="ECO:0000313" key="4">
    <source>
        <dbReference type="Proteomes" id="UP000007322"/>
    </source>
</evidence>
<evidence type="ECO:0000313" key="3">
    <source>
        <dbReference type="EMBL" id="AEO54146.1"/>
    </source>
</evidence>
<evidence type="ECO:0000256" key="2">
    <source>
        <dbReference type="SAM" id="MobiDB-lite"/>
    </source>
</evidence>
<gene>
    <name evidence="3" type="ORF">MYCTH_91615</name>
</gene>
<feature type="compositionally biased region" description="Polar residues" evidence="2">
    <location>
        <begin position="234"/>
        <end position="245"/>
    </location>
</feature>
<name>G2Q1F6_THET4</name>
<accession>G2Q1F6</accession>
<feature type="coiled-coil region" evidence="1">
    <location>
        <begin position="97"/>
        <end position="184"/>
    </location>
</feature>
<evidence type="ECO:0000256" key="1">
    <source>
        <dbReference type="SAM" id="Coils"/>
    </source>
</evidence>
<protein>
    <submittedName>
        <fullName evidence="3">Uncharacterized protein</fullName>
    </submittedName>
</protein>
<sequence length="385" mass="42930">MDTFETSKPDRLHQSLSNAWASFLGAQQCGREISSLKGALDEHARETNLSIASLKRDAVTKNEVLSAAISDAKFKIDQHAAHLKEVSVSPAQLSTLQLALEQDKEDSSKKISELSEKVAAQGSCLDGLQSSTSRELNAIQEQYRLALEEVVSLQNELREVRADKLALEQRLAALETQVAALAQGSREMPDDNVKLLKGFLPPWGNPMALLDSQRQQETLALGSVLPSCQRDNPRSQTPTALNGNNIREPPPRQIAAGGQQNVGKNNLSPAATKRTIEERTQEPPKRPRQHEDACQDIRSLYLVFRERYKTKPPKSDTAFIWQFIGSIEDQAMSKYIQESLTAMLPEHVTPCRDMRRKNPRKHVTISKGLTWRKFREALVNIPGPS</sequence>
<dbReference type="InParanoid" id="G2Q1F6"/>
<reference evidence="3 4" key="1">
    <citation type="journal article" date="2011" name="Nat. Biotechnol.">
        <title>Comparative genomic analysis of the thermophilic biomass-degrading fungi Myceliophthora thermophila and Thielavia terrestris.</title>
        <authorList>
            <person name="Berka R.M."/>
            <person name="Grigoriev I.V."/>
            <person name="Otillar R."/>
            <person name="Salamov A."/>
            <person name="Grimwood J."/>
            <person name="Reid I."/>
            <person name="Ishmael N."/>
            <person name="John T."/>
            <person name="Darmond C."/>
            <person name="Moisan M.-C."/>
            <person name="Henrissat B."/>
            <person name="Coutinho P.M."/>
            <person name="Lombard V."/>
            <person name="Natvig D.O."/>
            <person name="Lindquist E."/>
            <person name="Schmutz J."/>
            <person name="Lucas S."/>
            <person name="Harris P."/>
            <person name="Powlowski J."/>
            <person name="Bellemare A."/>
            <person name="Taylor D."/>
            <person name="Butler G."/>
            <person name="de Vries R.P."/>
            <person name="Allijn I.E."/>
            <person name="van den Brink J."/>
            <person name="Ushinsky S."/>
            <person name="Storms R."/>
            <person name="Powell A.J."/>
            <person name="Paulsen I.T."/>
            <person name="Elbourne L.D.H."/>
            <person name="Baker S.E."/>
            <person name="Magnuson J."/>
            <person name="LaBoissiere S."/>
            <person name="Clutterbuck A.J."/>
            <person name="Martinez D."/>
            <person name="Wogulis M."/>
            <person name="de Leon A.L."/>
            <person name="Rey M.W."/>
            <person name="Tsang A."/>
        </authorList>
    </citation>
    <scope>NUCLEOTIDE SEQUENCE [LARGE SCALE GENOMIC DNA]</scope>
    <source>
        <strain evidence="4">ATCC 42464 / BCRC 31852 / DSM 1799</strain>
    </source>
</reference>
<feature type="compositionally biased region" description="Polar residues" evidence="2">
    <location>
        <begin position="258"/>
        <end position="269"/>
    </location>
</feature>
<dbReference type="VEuPathDB" id="FungiDB:MYCTH_91615"/>
<dbReference type="Proteomes" id="UP000007322">
    <property type="component" value="Chromosome 1"/>
</dbReference>
<feature type="region of interest" description="Disordered" evidence="2">
    <location>
        <begin position="224"/>
        <end position="292"/>
    </location>
</feature>
<dbReference type="EMBL" id="CP003002">
    <property type="protein sequence ID" value="AEO54146.1"/>
    <property type="molecule type" value="Genomic_DNA"/>
</dbReference>
<keyword evidence="4" id="KW-1185">Reference proteome</keyword>
<dbReference type="RefSeq" id="XP_003659391.1">
    <property type="nucleotide sequence ID" value="XM_003659343.1"/>
</dbReference>
<dbReference type="eggNOG" id="KOG2112">
    <property type="taxonomic scope" value="Eukaryota"/>
</dbReference>
<proteinExistence type="predicted"/>
<dbReference type="KEGG" id="mtm:MYCTH_91615"/>
<dbReference type="GeneID" id="11513263"/>
<dbReference type="AlphaFoldDB" id="G2Q1F6"/>
<dbReference type="OMA" id="YQTHIVE"/>
<dbReference type="OrthoDB" id="2418081at2759"/>